<feature type="transmembrane region" description="Helical" evidence="1">
    <location>
        <begin position="23"/>
        <end position="44"/>
    </location>
</feature>
<dbReference type="Proteomes" id="UP000000788">
    <property type="component" value="Chromosome"/>
</dbReference>
<evidence type="ECO:0000313" key="2">
    <source>
        <dbReference type="EMBL" id="ABX09460.1"/>
    </source>
</evidence>
<dbReference type="InterPro" id="IPR045584">
    <property type="entry name" value="Pilin-like"/>
</dbReference>
<evidence type="ECO:0000313" key="3">
    <source>
        <dbReference type="Proteomes" id="UP000000788"/>
    </source>
</evidence>
<dbReference type="EMBL" id="CP000878">
    <property type="protein sequence ID" value="ABX09460.1"/>
    <property type="molecule type" value="Genomic_DNA"/>
</dbReference>
<proteinExistence type="predicted"/>
<dbReference type="Gene3D" id="3.30.700.10">
    <property type="entry name" value="Glycoprotein, Type 4 Pilin"/>
    <property type="match status" value="1"/>
</dbReference>
<keyword evidence="3" id="KW-1185">Reference proteome</keyword>
<dbReference type="PROSITE" id="PS00409">
    <property type="entry name" value="PROKAR_NTER_METHYL"/>
    <property type="match status" value="1"/>
</dbReference>
<keyword evidence="1" id="KW-0472">Membrane</keyword>
<gene>
    <name evidence="2" type="ordered locus">P9211_15291</name>
</gene>
<reference evidence="2 3" key="1">
    <citation type="journal article" date="2007" name="PLoS Genet.">
        <title>Patterns and implications of gene gain and loss in the evolution of Prochlorococcus.</title>
        <authorList>
            <person name="Kettler G.C."/>
            <person name="Martiny A.C."/>
            <person name="Huang K."/>
            <person name="Zucker J."/>
            <person name="Coleman M.L."/>
            <person name="Rodrigue S."/>
            <person name="Chen F."/>
            <person name="Lapidus A."/>
            <person name="Ferriera S."/>
            <person name="Johnson J."/>
            <person name="Steglich C."/>
            <person name="Church G.M."/>
            <person name="Richardson P."/>
            <person name="Chisholm S.W."/>
        </authorList>
    </citation>
    <scope>NUCLEOTIDE SEQUENCE [LARGE SCALE GENOMIC DNA]</scope>
    <source>
        <strain evidence="3">MIT 9211</strain>
    </source>
</reference>
<keyword evidence="1" id="KW-0812">Transmembrane</keyword>
<evidence type="ECO:0000256" key="1">
    <source>
        <dbReference type="SAM" id="Phobius"/>
    </source>
</evidence>
<dbReference type="KEGG" id="pmj:P9211_15291"/>
<organism evidence="2 3">
    <name type="scientific">Prochlorococcus marinus (strain MIT 9211)</name>
    <dbReference type="NCBI Taxonomy" id="93059"/>
    <lineage>
        <taxon>Bacteria</taxon>
        <taxon>Bacillati</taxon>
        <taxon>Cyanobacteriota</taxon>
        <taxon>Cyanophyceae</taxon>
        <taxon>Synechococcales</taxon>
        <taxon>Prochlorococcaceae</taxon>
        <taxon>Prochlorococcus</taxon>
    </lineage>
</organism>
<dbReference type="AlphaFoldDB" id="A9BC98"/>
<dbReference type="eggNOG" id="COG2165">
    <property type="taxonomic scope" value="Bacteria"/>
</dbReference>
<dbReference type="HOGENOM" id="CLU_1401363_0_0_3"/>
<protein>
    <submittedName>
        <fullName evidence="2">Tfp pilus assembly protein PilE</fullName>
    </submittedName>
</protein>
<keyword evidence="1" id="KW-1133">Transmembrane helix</keyword>
<dbReference type="NCBIfam" id="TIGR02532">
    <property type="entry name" value="IV_pilin_GFxxxE"/>
    <property type="match status" value="1"/>
</dbReference>
<dbReference type="Pfam" id="PF07963">
    <property type="entry name" value="N_methyl"/>
    <property type="match status" value="1"/>
</dbReference>
<dbReference type="STRING" id="93059.P9211_15291"/>
<dbReference type="SUPFAM" id="SSF54523">
    <property type="entry name" value="Pili subunits"/>
    <property type="match status" value="1"/>
</dbReference>
<sequence>MILHNRLQLHLIKKLPRKKGDKGFSLLELVVVIAVLAILAAIGLPNIINLLNEAIFSATKMSLSQSHSECVNDPDSPPTGPPIPGVVFAATDCSGEMTATINGQTEEFPCVISLNMSTGVKSNWPNSYKSCLDQAIPPPLPGDCETDPNCRAHCEAIGGCDGFPPVDCESLSNRLPAQILMRQYPQCRPEYDGY</sequence>
<accession>A9BC98</accession>
<dbReference type="RefSeq" id="WP_012196081.1">
    <property type="nucleotide sequence ID" value="NC_009976.1"/>
</dbReference>
<dbReference type="InterPro" id="IPR012902">
    <property type="entry name" value="N_methyl_site"/>
</dbReference>
<name>A9BC98_PROM4</name>